<dbReference type="EMBL" id="LXJU01000012">
    <property type="protein sequence ID" value="OGE51797.1"/>
    <property type="molecule type" value="Genomic_DNA"/>
</dbReference>
<organism evidence="2 3">
    <name type="scientific">Penicillium arizonense</name>
    <dbReference type="NCBI Taxonomy" id="1835702"/>
    <lineage>
        <taxon>Eukaryota</taxon>
        <taxon>Fungi</taxon>
        <taxon>Dikarya</taxon>
        <taxon>Ascomycota</taxon>
        <taxon>Pezizomycotina</taxon>
        <taxon>Eurotiomycetes</taxon>
        <taxon>Eurotiomycetidae</taxon>
        <taxon>Eurotiales</taxon>
        <taxon>Aspergillaceae</taxon>
        <taxon>Penicillium</taxon>
    </lineage>
</organism>
<comment type="caution">
    <text evidence="2">The sequence shown here is derived from an EMBL/GenBank/DDBJ whole genome shotgun (WGS) entry which is preliminary data.</text>
</comment>
<keyword evidence="3" id="KW-1185">Reference proteome</keyword>
<keyword evidence="1" id="KW-0812">Transmembrane</keyword>
<protein>
    <submittedName>
        <fullName evidence="2">Uncharacterized protein</fullName>
    </submittedName>
</protein>
<sequence>MGAKISAVHGVKSDHFYDQGNAINEIWVGDVEIISRLPFGDSDLEQAGWPAGGWPKIPWHQFVIPMRKRDDMPESFLGISPPPAVDNWLPTHGYLRIYTRIDWCLAYALGSFLLLIGFGLYLIFVFNIVCAFHVRRGYNAVPKQQRNLTVMGVVYRRSIRRHVMYAFLKLAFSALFVVLGIPGVVAGMQRFNAGMYVFINATVICLGFPAMSILFVLYLMYWSRRRSSAVDKEAVGTPRNAVFSRAMSNPEFTEAMRACGVDLVFLHSLIEALGSDDSRFVIVQTDVHANGAV</sequence>
<dbReference type="Proteomes" id="UP000177622">
    <property type="component" value="Unassembled WGS sequence"/>
</dbReference>
<keyword evidence="1" id="KW-1133">Transmembrane helix</keyword>
<proteinExistence type="predicted"/>
<evidence type="ECO:0000313" key="2">
    <source>
        <dbReference type="EMBL" id="OGE51797.1"/>
    </source>
</evidence>
<dbReference type="GeneID" id="34577677"/>
<dbReference type="OrthoDB" id="4486746at2759"/>
<gene>
    <name evidence="2" type="ORF">PENARI_c012G06594</name>
</gene>
<feature type="transmembrane region" description="Helical" evidence="1">
    <location>
        <begin position="105"/>
        <end position="134"/>
    </location>
</feature>
<feature type="transmembrane region" description="Helical" evidence="1">
    <location>
        <begin position="197"/>
        <end position="222"/>
    </location>
</feature>
<name>A0A1F5LFC0_PENAI</name>
<evidence type="ECO:0000313" key="3">
    <source>
        <dbReference type="Proteomes" id="UP000177622"/>
    </source>
</evidence>
<dbReference type="RefSeq" id="XP_022487241.1">
    <property type="nucleotide sequence ID" value="XM_022632943.1"/>
</dbReference>
<reference evidence="2 3" key="1">
    <citation type="journal article" date="2016" name="Sci. Rep.">
        <title>Penicillium arizonense, a new, genome sequenced fungal species, reveals a high chemical diversity in secreted metabolites.</title>
        <authorList>
            <person name="Grijseels S."/>
            <person name="Nielsen J.C."/>
            <person name="Randelovic M."/>
            <person name="Nielsen J."/>
            <person name="Nielsen K.F."/>
            <person name="Workman M."/>
            <person name="Frisvad J.C."/>
        </authorList>
    </citation>
    <scope>NUCLEOTIDE SEQUENCE [LARGE SCALE GENOMIC DNA]</scope>
    <source>
        <strain evidence="2 3">CBS 141311</strain>
    </source>
</reference>
<dbReference type="AlphaFoldDB" id="A0A1F5LFC0"/>
<evidence type="ECO:0000256" key="1">
    <source>
        <dbReference type="SAM" id="Phobius"/>
    </source>
</evidence>
<feature type="transmembrane region" description="Helical" evidence="1">
    <location>
        <begin position="166"/>
        <end position="185"/>
    </location>
</feature>
<keyword evidence="1" id="KW-0472">Membrane</keyword>
<accession>A0A1F5LFC0</accession>